<accession>G0VHG0</accession>
<evidence type="ECO:0000313" key="8">
    <source>
        <dbReference type="EMBL" id="CCC71266.1"/>
    </source>
</evidence>
<dbReference type="eggNOG" id="KOG2360">
    <property type="taxonomic scope" value="Eukaryota"/>
</dbReference>
<dbReference type="HOGENOM" id="CLU_005316_7_4_1"/>
<keyword evidence="4 5" id="KW-0694">RNA-binding</keyword>
<dbReference type="KEGG" id="ncs:NCAS_0G03790"/>
<dbReference type="PROSITE" id="PS51686">
    <property type="entry name" value="SAM_MT_RSMB_NOP"/>
    <property type="match status" value="1"/>
</dbReference>
<reference key="2">
    <citation type="submission" date="2011-08" db="EMBL/GenBank/DDBJ databases">
        <title>Genome sequence of Naumovozyma castellii.</title>
        <authorList>
            <person name="Gordon J.L."/>
            <person name="Armisen D."/>
            <person name="Proux-Wera E."/>
            <person name="OhEigeartaigh S.S."/>
            <person name="Byrne K.P."/>
            <person name="Wolfe K.H."/>
        </authorList>
    </citation>
    <scope>NUCLEOTIDE SEQUENCE</scope>
    <source>
        <strain>Type strain:CBS 4309</strain>
    </source>
</reference>
<dbReference type="GeneID" id="96904931"/>
<dbReference type="InterPro" id="IPR049560">
    <property type="entry name" value="MeTrfase_RsmB-F_NOP2_cat"/>
</dbReference>
<feature type="domain" description="SAM-dependent MTase RsmB/NOP-type" evidence="7">
    <location>
        <begin position="144"/>
        <end position="492"/>
    </location>
</feature>
<dbReference type="PANTHER" id="PTHR22807:SF4">
    <property type="entry name" value="28S RRNA (CYTOSINE-C(5))-METHYLTRANSFERASE"/>
    <property type="match status" value="1"/>
</dbReference>
<feature type="binding site" evidence="5">
    <location>
        <position position="323"/>
    </location>
    <ligand>
        <name>S-adenosyl-L-methionine</name>
        <dbReference type="ChEBI" id="CHEBI:59789"/>
    </ligand>
</feature>
<feature type="region of interest" description="Disordered" evidence="6">
    <location>
        <begin position="345"/>
        <end position="372"/>
    </location>
</feature>
<dbReference type="GO" id="GO:0005730">
    <property type="term" value="C:nucleolus"/>
    <property type="evidence" value="ECO:0007669"/>
    <property type="project" value="EnsemblFungi"/>
</dbReference>
<comment type="similarity">
    <text evidence="5">Belongs to the class I-like SAM-binding methyltransferase superfamily. RsmB/NOP family.</text>
</comment>
<dbReference type="InterPro" id="IPR029063">
    <property type="entry name" value="SAM-dependent_MTases_sf"/>
</dbReference>
<feature type="binding site" evidence="5">
    <location>
        <position position="276"/>
    </location>
    <ligand>
        <name>S-adenosyl-L-methionine</name>
        <dbReference type="ChEBI" id="CHEBI:59789"/>
    </ligand>
</feature>
<dbReference type="OMA" id="SFKSRIY"/>
<dbReference type="SUPFAM" id="SSF53335">
    <property type="entry name" value="S-adenosyl-L-methionine-dependent methyltransferases"/>
    <property type="match status" value="1"/>
</dbReference>
<dbReference type="InParanoid" id="G0VHG0"/>
<dbReference type="OrthoDB" id="435282at2759"/>
<keyword evidence="3 5" id="KW-0949">S-adenosyl-L-methionine</keyword>
<dbReference type="AlphaFoldDB" id="G0VHG0"/>
<dbReference type="EMBL" id="HE576758">
    <property type="protein sequence ID" value="CCC71266.1"/>
    <property type="molecule type" value="Genomic_DNA"/>
</dbReference>
<dbReference type="GO" id="GO:0009383">
    <property type="term" value="F:rRNA (cytosine-C5-)-methyltransferase activity"/>
    <property type="evidence" value="ECO:0007669"/>
    <property type="project" value="EnsemblFungi"/>
</dbReference>
<reference evidence="8 9" key="1">
    <citation type="journal article" date="2011" name="Proc. Natl. Acad. Sci. U.S.A.">
        <title>Evolutionary erosion of yeast sex chromosomes by mating-type switching accidents.</title>
        <authorList>
            <person name="Gordon J.L."/>
            <person name="Armisen D."/>
            <person name="Proux-Wera E."/>
            <person name="Oheigeartaigh S.S."/>
            <person name="Byrne K.P."/>
            <person name="Wolfe K.H."/>
        </authorList>
    </citation>
    <scope>NUCLEOTIDE SEQUENCE [LARGE SCALE GENOMIC DNA]</scope>
    <source>
        <strain evidence="9">ATCC 76901 / BCRC 22586 / CBS 4309 / NBRC 1992 / NRRL Y-12630</strain>
    </source>
</reference>
<dbReference type="FunCoup" id="G0VHG0">
    <property type="interactions" value="567"/>
</dbReference>
<keyword evidence="2 5" id="KW-0808">Transferase</keyword>
<gene>
    <name evidence="8" type="primary">NCAS0G03790</name>
    <name evidence="8" type="ordered locus">NCAS_0G03790</name>
</gene>
<evidence type="ECO:0000256" key="3">
    <source>
        <dbReference type="ARBA" id="ARBA00022691"/>
    </source>
</evidence>
<dbReference type="RefSeq" id="XP_003677618.1">
    <property type="nucleotide sequence ID" value="XM_003677570.1"/>
</dbReference>
<name>G0VHG0_NAUCA</name>
<dbReference type="PANTHER" id="PTHR22807">
    <property type="entry name" value="NOP2 YEAST -RELATED NOL1/NOP2/FMU SUN DOMAIN-CONTAINING"/>
    <property type="match status" value="1"/>
</dbReference>
<feature type="binding site" evidence="5">
    <location>
        <position position="304"/>
    </location>
    <ligand>
        <name>S-adenosyl-L-methionine</name>
        <dbReference type="ChEBI" id="CHEBI:59789"/>
    </ligand>
</feature>
<feature type="compositionally biased region" description="Acidic residues" evidence="6">
    <location>
        <begin position="356"/>
        <end position="366"/>
    </location>
</feature>
<evidence type="ECO:0000259" key="7">
    <source>
        <dbReference type="PROSITE" id="PS51686"/>
    </source>
</evidence>
<evidence type="ECO:0000256" key="4">
    <source>
        <dbReference type="ARBA" id="ARBA00022884"/>
    </source>
</evidence>
<dbReference type="InterPro" id="IPR001678">
    <property type="entry name" value="MeTrfase_RsmB-F_NOP2_dom"/>
</dbReference>
<dbReference type="GO" id="GO:0003723">
    <property type="term" value="F:RNA binding"/>
    <property type="evidence" value="ECO:0007669"/>
    <property type="project" value="UniProtKB-UniRule"/>
</dbReference>
<feature type="binding site" evidence="5">
    <location>
        <begin position="246"/>
        <end position="252"/>
    </location>
    <ligand>
        <name>S-adenosyl-L-methionine</name>
        <dbReference type="ChEBI" id="CHEBI:59789"/>
    </ligand>
</feature>
<evidence type="ECO:0000313" key="9">
    <source>
        <dbReference type="Proteomes" id="UP000001640"/>
    </source>
</evidence>
<dbReference type="FunFam" id="3.40.50.150:FF:000410">
    <property type="entry name" value="S-adenosyl-L-methionine-dependent methyltransferase"/>
    <property type="match status" value="1"/>
</dbReference>
<evidence type="ECO:0000256" key="6">
    <source>
        <dbReference type="SAM" id="MobiDB-lite"/>
    </source>
</evidence>
<evidence type="ECO:0000256" key="5">
    <source>
        <dbReference type="PROSITE-ProRule" id="PRU01023"/>
    </source>
</evidence>
<dbReference type="PRINTS" id="PR02008">
    <property type="entry name" value="RCMTFAMILY"/>
</dbReference>
<protein>
    <recommendedName>
        <fullName evidence="7">SAM-dependent MTase RsmB/NOP-type domain-containing protein</fullName>
    </recommendedName>
</protein>
<dbReference type="Pfam" id="PF21153">
    <property type="entry name" value="NSUN5_N"/>
    <property type="match status" value="1"/>
</dbReference>
<dbReference type="InterPro" id="IPR023267">
    <property type="entry name" value="RCMT"/>
</dbReference>
<feature type="compositionally biased region" description="Basic and acidic residues" evidence="6">
    <location>
        <begin position="345"/>
        <end position="355"/>
    </location>
</feature>
<evidence type="ECO:0000256" key="2">
    <source>
        <dbReference type="ARBA" id="ARBA00022679"/>
    </source>
</evidence>
<feature type="active site" description="Nucleophile" evidence="5">
    <location>
        <position position="406"/>
    </location>
</feature>
<organism evidence="8 9">
    <name type="scientific">Naumovozyma castellii</name>
    <name type="common">Yeast</name>
    <name type="synonym">Saccharomyces castellii</name>
    <dbReference type="NCBI Taxonomy" id="27288"/>
    <lineage>
        <taxon>Eukaryota</taxon>
        <taxon>Fungi</taxon>
        <taxon>Dikarya</taxon>
        <taxon>Ascomycota</taxon>
        <taxon>Saccharomycotina</taxon>
        <taxon>Saccharomycetes</taxon>
        <taxon>Saccharomycetales</taxon>
        <taxon>Saccharomycetaceae</taxon>
        <taxon>Naumovozyma</taxon>
    </lineage>
</organism>
<dbReference type="Proteomes" id="UP000001640">
    <property type="component" value="Chromosome 7"/>
</dbReference>
<dbReference type="PROSITE" id="PS51257">
    <property type="entry name" value="PROKAR_LIPOPROTEIN"/>
    <property type="match status" value="1"/>
</dbReference>
<dbReference type="InterPro" id="IPR048889">
    <property type="entry name" value="NSUN5_RCM1_N"/>
</dbReference>
<dbReference type="STRING" id="1064592.G0VHG0"/>
<sequence>MEFYRDATWVLEFVEQEDAKGRISGSLQTLVFQSCKRYKLKCNPKHVYAVLDSCWKYKPYLEKVMKKSGILDEIPKRKGKPMYSRLTLMLMCHDLLFSKAKRIQMGKLPIKTYVLKHKSRLHSELVKLKLKLKVKNLSELVSNADSENDMTPVRWIRINPLRCDVEATKLEIQKKFPTRVENWSDIVPGSIYYDEYIPNLFGIHPQDKITSHNLYKQGKIIIQDRASCFPAHILHPDENDVVIDGCAAPGNKTTHTASYMIKEPSKDPKIQIYAFEKNPERAKILDKMIKVAGCSKNIKINVGDFTKIALPEKYKDVTGFIVDPSCSGSGIFGRKFIDSLNRKKMNKDEADKKEGDEEEEVPDEQEEYNKREDLKTRLSKLSSFQFQVVKHAMSFPNAKKIVYSTCSIHAEENERVVIDLMLDSKVKQWGWKVAPRSKVIPTWPRRGKVEEFEEVFREDGNSSKCEELAGGCIRALPRSDGGIGFFAVCFER</sequence>
<keyword evidence="9" id="KW-1185">Reference proteome</keyword>
<dbReference type="Pfam" id="PF01189">
    <property type="entry name" value="Methyltr_RsmB-F"/>
    <property type="match status" value="1"/>
</dbReference>
<keyword evidence="1 5" id="KW-0489">Methyltransferase</keyword>
<evidence type="ECO:0000256" key="1">
    <source>
        <dbReference type="ARBA" id="ARBA00022603"/>
    </source>
</evidence>
<dbReference type="GO" id="GO:0070475">
    <property type="term" value="P:rRNA base methylation"/>
    <property type="evidence" value="ECO:0007669"/>
    <property type="project" value="EnsemblFungi"/>
</dbReference>
<dbReference type="Gene3D" id="3.40.50.150">
    <property type="entry name" value="Vaccinia Virus protein VP39"/>
    <property type="match status" value="1"/>
</dbReference>
<proteinExistence type="inferred from homology"/>